<evidence type="ECO:0000313" key="2">
    <source>
        <dbReference type="EMBL" id="MBU2712304.1"/>
    </source>
</evidence>
<feature type="domain" description="FAD-binding FR-type" evidence="1">
    <location>
        <begin position="8"/>
        <end position="103"/>
    </location>
</feature>
<gene>
    <name evidence="2" type="ORF">KCG35_14655</name>
</gene>
<dbReference type="InterPro" id="IPR012165">
    <property type="entry name" value="Cyt_c3_hydrogenase_gsu"/>
</dbReference>
<protein>
    <submittedName>
        <fullName evidence="2">FAD/NAD(P)-binding protein</fullName>
    </submittedName>
</protein>
<dbReference type="Pfam" id="PF00175">
    <property type="entry name" value="NAD_binding_1"/>
    <property type="match status" value="1"/>
</dbReference>
<accession>A0ABS5ZE85</accession>
<dbReference type="PIRSF" id="PIRSF006816">
    <property type="entry name" value="Cyc3_hyd_g"/>
    <property type="match status" value="1"/>
</dbReference>
<evidence type="ECO:0000313" key="3">
    <source>
        <dbReference type="Proteomes" id="UP000690515"/>
    </source>
</evidence>
<keyword evidence="3" id="KW-1185">Reference proteome</keyword>
<dbReference type="Gene3D" id="2.40.30.10">
    <property type="entry name" value="Translation factors"/>
    <property type="match status" value="1"/>
</dbReference>
<dbReference type="InterPro" id="IPR039261">
    <property type="entry name" value="FNR_nucleotide-bd"/>
</dbReference>
<evidence type="ECO:0000259" key="1">
    <source>
        <dbReference type="PROSITE" id="PS51384"/>
    </source>
</evidence>
<dbReference type="SUPFAM" id="SSF52343">
    <property type="entry name" value="Ferredoxin reductase-like, C-terminal NADP-linked domain"/>
    <property type="match status" value="1"/>
</dbReference>
<organism evidence="2 3">
    <name type="scientific">Zooshikella harenae</name>
    <dbReference type="NCBI Taxonomy" id="2827238"/>
    <lineage>
        <taxon>Bacteria</taxon>
        <taxon>Pseudomonadati</taxon>
        <taxon>Pseudomonadota</taxon>
        <taxon>Gammaproteobacteria</taxon>
        <taxon>Oceanospirillales</taxon>
        <taxon>Zooshikellaceae</taxon>
        <taxon>Zooshikella</taxon>
    </lineage>
</organism>
<name>A0ABS5ZE85_9GAMM</name>
<reference evidence="2 3" key="1">
    <citation type="submission" date="2021-04" db="EMBL/GenBank/DDBJ databases">
        <authorList>
            <person name="Pira H."/>
            <person name="Risdian C."/>
            <person name="Wink J."/>
        </authorList>
    </citation>
    <scope>NUCLEOTIDE SEQUENCE [LARGE SCALE GENOMIC DNA]</scope>
    <source>
        <strain evidence="2 3">WH53</strain>
    </source>
</reference>
<dbReference type="Gene3D" id="3.40.50.80">
    <property type="entry name" value="Nucleotide-binding domain of ferredoxin-NADP reductase (FNR) module"/>
    <property type="match status" value="1"/>
</dbReference>
<dbReference type="InterPro" id="IPR017938">
    <property type="entry name" value="Riboflavin_synthase-like_b-brl"/>
</dbReference>
<dbReference type="CDD" id="cd06221">
    <property type="entry name" value="sulfite_reductase_like"/>
    <property type="match status" value="1"/>
</dbReference>
<dbReference type="PROSITE" id="PS51384">
    <property type="entry name" value="FAD_FR"/>
    <property type="match status" value="1"/>
</dbReference>
<dbReference type="EMBL" id="JAGSOY010000035">
    <property type="protein sequence ID" value="MBU2712304.1"/>
    <property type="molecule type" value="Genomic_DNA"/>
</dbReference>
<dbReference type="InterPro" id="IPR050353">
    <property type="entry name" value="PyrK_electron_transfer"/>
</dbReference>
<dbReference type="InterPro" id="IPR001433">
    <property type="entry name" value="OxRdtase_FAD/NAD-bd"/>
</dbReference>
<dbReference type="Proteomes" id="UP000690515">
    <property type="component" value="Unassembled WGS sequence"/>
</dbReference>
<dbReference type="InterPro" id="IPR017927">
    <property type="entry name" value="FAD-bd_FR_type"/>
</dbReference>
<sequence length="276" mass="30995">MNQPIASFVPLTTTLMDKHQESPGIFTLYLKLNTSAPFNFSFGQFNMLYLFGLGEVAISIMGWRNNLLLHTIRAVGRVTQPLVQLEPGQQLGLRGPFGYGWPLEQTKGKDIVFITAGLGCAPVVAAINHTVEHKQHYGRIVILQGVKHHNDLLWQTQYDHWQNTGNCQVLLAASEEYKHRYKWRLGMVTELLNFAEFDTENCAVLMCGPEIMMLAALKQLAKLHVADEAVYLSLERNFQCGQASCGHCQLGPFFVCKDGPVFHYPTVKPWFGLSGI</sequence>
<dbReference type="SUPFAM" id="SSF63380">
    <property type="entry name" value="Riboflavin synthase domain-like"/>
    <property type="match status" value="1"/>
</dbReference>
<comment type="caution">
    <text evidence="2">The sequence shown here is derived from an EMBL/GenBank/DDBJ whole genome shotgun (WGS) entry which is preliminary data.</text>
</comment>
<dbReference type="RefSeq" id="WP_215820533.1">
    <property type="nucleotide sequence ID" value="NZ_JAGSOY010000035.1"/>
</dbReference>
<proteinExistence type="predicted"/>
<dbReference type="PANTHER" id="PTHR43513">
    <property type="entry name" value="DIHYDROOROTATE DEHYDROGENASE B (NAD(+)), ELECTRON TRANSFER SUBUNIT"/>
    <property type="match status" value="1"/>
</dbReference>